<dbReference type="EMBL" id="CALSDN010000002">
    <property type="protein sequence ID" value="CAH6719278.1"/>
    <property type="molecule type" value="Genomic_DNA"/>
</dbReference>
<keyword evidence="1" id="KW-0378">Hydrolase</keyword>
<evidence type="ECO:0000313" key="1">
    <source>
        <dbReference type="EMBL" id="CAH6719278.1"/>
    </source>
</evidence>
<reference evidence="1" key="1">
    <citation type="submission" date="2022-06" db="EMBL/GenBank/DDBJ databases">
        <authorList>
            <person name="Legras J.-L."/>
            <person name="Devillers H."/>
            <person name="Grondin C."/>
        </authorList>
    </citation>
    <scope>NUCLEOTIDE SEQUENCE</scope>
    <source>
        <strain evidence="1">CLIB 1444</strain>
    </source>
</reference>
<proteinExistence type="predicted"/>
<evidence type="ECO:0000313" key="2">
    <source>
        <dbReference type="Proteomes" id="UP001152531"/>
    </source>
</evidence>
<accession>A0ACA9Y364</accession>
<keyword evidence="2" id="KW-1185">Reference proteome</keyword>
<gene>
    <name evidence="1" type="ORF">CLIB1444_02S04874</name>
</gene>
<dbReference type="Proteomes" id="UP001152531">
    <property type="component" value="Unassembled WGS sequence"/>
</dbReference>
<comment type="caution">
    <text evidence="1">The sequence shown here is derived from an EMBL/GenBank/DDBJ whole genome shotgun (WGS) entry which is preliminary data.</text>
</comment>
<protein>
    <submittedName>
        <fullName evidence="1">Ubiquitin carboxyl-terminal hydrolase 15</fullName>
    </submittedName>
</protein>
<organism evidence="1 2">
    <name type="scientific">[Candida] jaroonii</name>
    <dbReference type="NCBI Taxonomy" id="467808"/>
    <lineage>
        <taxon>Eukaryota</taxon>
        <taxon>Fungi</taxon>
        <taxon>Dikarya</taxon>
        <taxon>Ascomycota</taxon>
        <taxon>Saccharomycotina</taxon>
        <taxon>Pichiomycetes</taxon>
        <taxon>Debaryomycetaceae</taxon>
        <taxon>Yamadazyma</taxon>
    </lineage>
</organism>
<name>A0ACA9Y364_9ASCO</name>
<sequence>MISDNSIDDKENQYNSKTVPIDLTNESPRSNHQLNPSIHNRNQYNPSIDRESSTPNDVVEVVEVIDDEDDDDADGDYGSEDLNTNGDVHTHEDYNQHPQPVKNDKIKPSLPSATEFKALSDKLMKPLDDYPVSDEAHDVWEIKSWSNLADSKIRGPRFKCGNFEWNILLFPRGNSNNNTISIYIEPHPLDPSINEKDDDWYVCAQFGFDLWNPNHPNSHSALSSFHRFNKNDADWGFSSFVDLHHMTLPNKNGLPPILSNNQINITAYVKVIDDSQTGVLWYNFHDYDSKKATGYVGLNNQGATCYLNSLLQSYYTTKIFRKLVYQIPTTSNTIIKSNKKVKKESSVALSLQKVFYLLSSSQNPVGTLELTKSFGWDSSDAFTQHDVQELNRILMDKLETSMKNTPIENKLNDLFVGKMKSFIKCINVPYESSRIEDFWDIQLNVKGLDNLQSAFENYIEIEMLNEDNKYQAGDEYGYQDAKKGVVFQHFPPILHLQLKRFEYDFQIDDLSKINDRYEFPDQIDLSPYLDEDLSPEIRNENWNYKLHGVLVHQGSISNGHYYTMIKPNAKDNQWYRFEDDRVWKVTPTEAFQANFGCDEITEMEYVKMSRQEQSDYIIKRSTSAYMLVYYRETFLNDILPENDEEINNQIPKFIPIEIENQLNEAKMLESLKQQQLYNINLKLVTLEMFQQYNHFDLYHDPLDQKFYDKHLVHGNIKLLEFSFKKTDEIFVLYNKINESKGLGLVQTIEDIGKLPYRLLLITHRNNHTNRADGVLNLEGLDNLSLSNIYANFYTKRHDEMVFFIDEGKDLSCLDKKYESSTIEDFKIDEIDARIDSIVPSLKSLDDHIMIFLKLFNPITDKMHGLGYVTVTKDKPIKSIIPIMNSLTGIDCDFDMFEELTPYKLEAVDPTNSFEVNELNSGDIIVLQFKDYPSKGKFKTLHDYYKFLATRLHIKVSPYNEDFSLNDDDDEYNEDLDIKDDFIDVSKDDEMVVLNKDGEPENVFDLWVSTLNSCEDLSKEISKHIGVDYQYIRLFIVNQQGMKFPIKTSAVLSQYFPKNLSISEIVKFEYDILKISLKEFESMKTFKIHWITKIFESKEFEIMISINDSVEGLIKKLQKELESEGIKINVSNLLMWYGNDCKYVGFIRFDGVVSELNETFDFYVGEFPVELNVFINHDLMNVAKPTIQFQDDKILQYEYEQTEKFKSSLNIVPVFHFYKSSSNHHSIPFLFIILPEEKFIDTKKRLQYKLGLSDVHFSKIKFALADNSEKGRYLDDNEDLILYDQIENGLSLALDHIDRSPRKNIFDKGIQIK</sequence>